<dbReference type="Proteomes" id="UP000014174">
    <property type="component" value="Unassembled WGS sequence"/>
</dbReference>
<proteinExistence type="predicted"/>
<sequence>MCTFAIPNRRGKSKARGGAEDEERIERGAKRKVIFFLQIQKSFLPLQSQIGDNKTLKAQGLRQTE</sequence>
<evidence type="ECO:0000256" key="1">
    <source>
        <dbReference type="SAM" id="MobiDB-lite"/>
    </source>
</evidence>
<protein>
    <submittedName>
        <fullName evidence="2">Uncharacterized protein</fullName>
    </submittedName>
</protein>
<accession>R9H4D6</accession>
<organism evidence="2 3">
    <name type="scientific">Arcticibacter svalbardensis MN12-7</name>
    <dbReference type="NCBI Taxonomy" id="1150600"/>
    <lineage>
        <taxon>Bacteria</taxon>
        <taxon>Pseudomonadati</taxon>
        <taxon>Bacteroidota</taxon>
        <taxon>Sphingobacteriia</taxon>
        <taxon>Sphingobacteriales</taxon>
        <taxon>Sphingobacteriaceae</taxon>
        <taxon>Arcticibacter</taxon>
    </lineage>
</organism>
<evidence type="ECO:0000313" key="2">
    <source>
        <dbReference type="EMBL" id="EOR96039.1"/>
    </source>
</evidence>
<keyword evidence="3" id="KW-1185">Reference proteome</keyword>
<dbReference type="EMBL" id="AQPN01000026">
    <property type="protein sequence ID" value="EOR96039.1"/>
    <property type="molecule type" value="Genomic_DNA"/>
</dbReference>
<gene>
    <name evidence="2" type="ORF">ADIARSV_0772</name>
</gene>
<comment type="caution">
    <text evidence="2">The sequence shown here is derived from an EMBL/GenBank/DDBJ whole genome shotgun (WGS) entry which is preliminary data.</text>
</comment>
<reference evidence="2 3" key="1">
    <citation type="journal article" date="2013" name="Genome Announc.">
        <title>Draft Genome Sequence of Arcticibacter svalbardensis Strain MN12-7T, a Member of the Family Sphingobacteriaceae Isolated from an Arctic Soil Sample.</title>
        <authorList>
            <person name="Shivaji S."/>
            <person name="Ara S."/>
            <person name="Prasad S."/>
            <person name="Manasa B.P."/>
            <person name="Begum Z."/>
            <person name="Singh A."/>
            <person name="Kumar Pinnaka A."/>
        </authorList>
    </citation>
    <scope>NUCLEOTIDE SEQUENCE [LARGE SCALE GENOMIC DNA]</scope>
    <source>
        <strain evidence="2 3">MN12-7</strain>
    </source>
</reference>
<name>R9H4D6_9SPHI</name>
<dbReference type="AlphaFoldDB" id="R9H4D6"/>
<evidence type="ECO:0000313" key="3">
    <source>
        <dbReference type="Proteomes" id="UP000014174"/>
    </source>
</evidence>
<feature type="region of interest" description="Disordered" evidence="1">
    <location>
        <begin position="1"/>
        <end position="23"/>
    </location>
</feature>